<evidence type="ECO:0000256" key="1">
    <source>
        <dbReference type="SAM" id="Phobius"/>
    </source>
</evidence>
<evidence type="ECO:0000313" key="3">
    <source>
        <dbReference type="Proteomes" id="UP000469545"/>
    </source>
</evidence>
<keyword evidence="1" id="KW-1133">Transmembrane helix</keyword>
<dbReference type="AlphaFoldDB" id="A0A6N9UWI0"/>
<keyword evidence="1" id="KW-0472">Membrane</keyword>
<proteinExistence type="predicted"/>
<feature type="transmembrane region" description="Helical" evidence="1">
    <location>
        <begin position="70"/>
        <end position="90"/>
    </location>
</feature>
<reference evidence="2 3" key="1">
    <citation type="submission" date="2020-01" db="EMBL/GenBank/DDBJ databases">
        <title>Insect and environment-associated Actinomycetes.</title>
        <authorList>
            <person name="Currrie C."/>
            <person name="Chevrette M."/>
            <person name="Carlson C."/>
            <person name="Stubbendieck R."/>
            <person name="Wendt-Pienkowski E."/>
        </authorList>
    </citation>
    <scope>NUCLEOTIDE SEQUENCE [LARGE SCALE GENOMIC DNA]</scope>
    <source>
        <strain evidence="2 3">SID14172</strain>
    </source>
</reference>
<organism evidence="2 3">
    <name type="scientific">Streptomyces coelicoflavus</name>
    <dbReference type="NCBI Taxonomy" id="285562"/>
    <lineage>
        <taxon>Bacteria</taxon>
        <taxon>Bacillati</taxon>
        <taxon>Actinomycetota</taxon>
        <taxon>Actinomycetes</taxon>
        <taxon>Kitasatosporales</taxon>
        <taxon>Streptomycetaceae</taxon>
        <taxon>Streptomyces</taxon>
    </lineage>
</organism>
<comment type="caution">
    <text evidence="2">The sequence shown here is derived from an EMBL/GenBank/DDBJ whole genome shotgun (WGS) entry which is preliminary data.</text>
</comment>
<gene>
    <name evidence="2" type="ORF">G3I46_37260</name>
</gene>
<feature type="non-terminal residue" evidence="2">
    <location>
        <position position="91"/>
    </location>
</feature>
<protein>
    <submittedName>
        <fullName evidence="2">Metallophosphoesterase</fullName>
    </submittedName>
</protein>
<evidence type="ECO:0000313" key="2">
    <source>
        <dbReference type="EMBL" id="NEB22085.1"/>
    </source>
</evidence>
<feature type="transmembrane region" description="Helical" evidence="1">
    <location>
        <begin position="40"/>
        <end position="58"/>
    </location>
</feature>
<dbReference type="EMBL" id="JAAGMB010000894">
    <property type="protein sequence ID" value="NEB22085.1"/>
    <property type="molecule type" value="Genomic_DNA"/>
</dbReference>
<sequence length="91" mass="9723">MALALLTSALLLCLLVAVHRYLYRRLVKDVTVPGGRGRRLGAALVWLSAALTLLLLTAGPAEPSPGVRRIAERVAAVWPTLLLCLTVALLL</sequence>
<dbReference type="Proteomes" id="UP000469545">
    <property type="component" value="Unassembled WGS sequence"/>
</dbReference>
<keyword evidence="3" id="KW-1185">Reference proteome</keyword>
<name>A0A6N9UWI0_9ACTN</name>
<keyword evidence="1" id="KW-0812">Transmembrane</keyword>
<accession>A0A6N9UWI0</accession>